<reference evidence="2" key="1">
    <citation type="journal article" date="2022" name="bioRxiv">
        <title>Sequencing and chromosome-scale assembly of the giantPleurodeles waltlgenome.</title>
        <authorList>
            <person name="Brown T."/>
            <person name="Elewa A."/>
            <person name="Iarovenko S."/>
            <person name="Subramanian E."/>
            <person name="Araus A.J."/>
            <person name="Petzold A."/>
            <person name="Susuki M."/>
            <person name="Suzuki K.-i.T."/>
            <person name="Hayashi T."/>
            <person name="Toyoda A."/>
            <person name="Oliveira C."/>
            <person name="Osipova E."/>
            <person name="Leigh N.D."/>
            <person name="Simon A."/>
            <person name="Yun M.H."/>
        </authorList>
    </citation>
    <scope>NUCLEOTIDE SEQUENCE</scope>
    <source>
        <strain evidence="2">20211129_DDA</strain>
        <tissue evidence="2">Liver</tissue>
    </source>
</reference>
<dbReference type="Proteomes" id="UP001066276">
    <property type="component" value="Chromosome 2_1"/>
</dbReference>
<protein>
    <submittedName>
        <fullName evidence="2">Uncharacterized protein</fullName>
    </submittedName>
</protein>
<evidence type="ECO:0000313" key="2">
    <source>
        <dbReference type="EMBL" id="KAJ1196643.1"/>
    </source>
</evidence>
<evidence type="ECO:0000256" key="1">
    <source>
        <dbReference type="SAM" id="MobiDB-lite"/>
    </source>
</evidence>
<dbReference type="EMBL" id="JANPWB010000003">
    <property type="protein sequence ID" value="KAJ1196643.1"/>
    <property type="molecule type" value="Genomic_DNA"/>
</dbReference>
<organism evidence="2 3">
    <name type="scientific">Pleurodeles waltl</name>
    <name type="common">Iberian ribbed newt</name>
    <dbReference type="NCBI Taxonomy" id="8319"/>
    <lineage>
        <taxon>Eukaryota</taxon>
        <taxon>Metazoa</taxon>
        <taxon>Chordata</taxon>
        <taxon>Craniata</taxon>
        <taxon>Vertebrata</taxon>
        <taxon>Euteleostomi</taxon>
        <taxon>Amphibia</taxon>
        <taxon>Batrachia</taxon>
        <taxon>Caudata</taxon>
        <taxon>Salamandroidea</taxon>
        <taxon>Salamandridae</taxon>
        <taxon>Pleurodelinae</taxon>
        <taxon>Pleurodeles</taxon>
    </lineage>
</organism>
<accession>A0AAV7V952</accession>
<dbReference type="AlphaFoldDB" id="A0AAV7V952"/>
<keyword evidence="3" id="KW-1185">Reference proteome</keyword>
<name>A0AAV7V952_PLEWA</name>
<proteinExistence type="predicted"/>
<gene>
    <name evidence="2" type="ORF">NDU88_000509</name>
</gene>
<feature type="region of interest" description="Disordered" evidence="1">
    <location>
        <begin position="177"/>
        <end position="202"/>
    </location>
</feature>
<sequence>MMCRGVEIESSVEVVCDVAVAGEVHDEACGGVLDELQPLLAFGHGSCMEGIAVVVFVVGGSWSSSESGRPPGVIPCGGGGAKDEYFHLVEIEFEAAALHPFGDGLHSFVEVGLGRVVGEGEDQLGVVGVQDDVEVVGLGDVSKRGHVDVEEGRAEGRTLGYATDDFGGLRAEWGEADSLGSAGEKGGDPVQGSVVDSSIAEV</sequence>
<comment type="caution">
    <text evidence="2">The sequence shown here is derived from an EMBL/GenBank/DDBJ whole genome shotgun (WGS) entry which is preliminary data.</text>
</comment>
<evidence type="ECO:0000313" key="3">
    <source>
        <dbReference type="Proteomes" id="UP001066276"/>
    </source>
</evidence>